<dbReference type="Pfam" id="PF01145">
    <property type="entry name" value="Band_7"/>
    <property type="match status" value="1"/>
</dbReference>
<dbReference type="InterPro" id="IPR001972">
    <property type="entry name" value="Stomatin_HflK_fam"/>
</dbReference>
<dbReference type="SUPFAM" id="SSF117892">
    <property type="entry name" value="Band 7/SPFH domain"/>
    <property type="match status" value="1"/>
</dbReference>
<evidence type="ECO:0000313" key="8">
    <source>
        <dbReference type="Proteomes" id="UP000197025"/>
    </source>
</evidence>
<feature type="domain" description="Band 7" evidence="6">
    <location>
        <begin position="24"/>
        <end position="181"/>
    </location>
</feature>
<dbReference type="AlphaFoldDB" id="A0A212RH56"/>
<dbReference type="GO" id="GO:0098552">
    <property type="term" value="C:side of membrane"/>
    <property type="evidence" value="ECO:0007669"/>
    <property type="project" value="UniProtKB-ARBA"/>
</dbReference>
<dbReference type="PRINTS" id="PR00721">
    <property type="entry name" value="STOMATIN"/>
</dbReference>
<dbReference type="OrthoDB" id="9809197at2"/>
<evidence type="ECO:0000313" key="7">
    <source>
        <dbReference type="EMBL" id="SNB71746.1"/>
    </source>
</evidence>
<dbReference type="InterPro" id="IPR001107">
    <property type="entry name" value="Band_7"/>
</dbReference>
<dbReference type="InterPro" id="IPR050710">
    <property type="entry name" value="Band7/mec-2_domain"/>
</dbReference>
<dbReference type="GO" id="GO:0005886">
    <property type="term" value="C:plasma membrane"/>
    <property type="evidence" value="ECO:0007669"/>
    <property type="project" value="UniProtKB-ARBA"/>
</dbReference>
<dbReference type="FunFam" id="3.30.479.30:FF:000004">
    <property type="entry name" value="Putative membrane protease family, stomatin"/>
    <property type="match status" value="1"/>
</dbReference>
<reference evidence="8" key="1">
    <citation type="submission" date="2017-06" db="EMBL/GenBank/DDBJ databases">
        <authorList>
            <person name="Varghese N."/>
            <person name="Submissions S."/>
        </authorList>
    </citation>
    <scope>NUCLEOTIDE SEQUENCE [LARGE SCALE GENOMIC DNA]</scope>
    <source>
        <strain evidence="8">JAD2</strain>
    </source>
</reference>
<name>A0A212RH56_9CHLR</name>
<gene>
    <name evidence="7" type="ORF">SAMN02746019_00014950</name>
</gene>
<dbReference type="RefSeq" id="WP_088572011.1">
    <property type="nucleotide sequence ID" value="NZ_FYEK01000054.1"/>
</dbReference>
<keyword evidence="7" id="KW-0645">Protease</keyword>
<dbReference type="InterPro" id="IPR018080">
    <property type="entry name" value="Band_7/stomatin-like_CS"/>
</dbReference>
<evidence type="ECO:0000259" key="6">
    <source>
        <dbReference type="SMART" id="SM00244"/>
    </source>
</evidence>
<dbReference type="SMART" id="SM00244">
    <property type="entry name" value="PHB"/>
    <property type="match status" value="1"/>
</dbReference>
<evidence type="ECO:0000256" key="4">
    <source>
        <dbReference type="ARBA" id="ARBA00022989"/>
    </source>
</evidence>
<evidence type="ECO:0000256" key="5">
    <source>
        <dbReference type="ARBA" id="ARBA00023136"/>
    </source>
</evidence>
<dbReference type="InParanoid" id="A0A212RH56"/>
<organism evidence="7 8">
    <name type="scientific">Thermoflexus hugenholtzii JAD2</name>
    <dbReference type="NCBI Taxonomy" id="877466"/>
    <lineage>
        <taxon>Bacteria</taxon>
        <taxon>Bacillati</taxon>
        <taxon>Chloroflexota</taxon>
        <taxon>Thermoflexia</taxon>
        <taxon>Thermoflexales</taxon>
        <taxon>Thermoflexaceae</taxon>
        <taxon>Thermoflexus</taxon>
    </lineage>
</organism>
<accession>A0A212RH56</accession>
<comment type="similarity">
    <text evidence="2">Belongs to the band 7/mec-2 family.</text>
</comment>
<dbReference type="PROSITE" id="PS01270">
    <property type="entry name" value="BAND_7"/>
    <property type="match status" value="1"/>
</dbReference>
<dbReference type="EMBL" id="FYEK01000054">
    <property type="protein sequence ID" value="SNB71746.1"/>
    <property type="molecule type" value="Genomic_DNA"/>
</dbReference>
<dbReference type="GO" id="GO:0008233">
    <property type="term" value="F:peptidase activity"/>
    <property type="evidence" value="ECO:0007669"/>
    <property type="project" value="UniProtKB-KW"/>
</dbReference>
<keyword evidence="3" id="KW-0812">Transmembrane</keyword>
<dbReference type="PANTHER" id="PTHR43327:SF10">
    <property type="entry name" value="STOMATIN-LIKE PROTEIN 2, MITOCHONDRIAL"/>
    <property type="match status" value="1"/>
</dbReference>
<keyword evidence="5" id="KW-0472">Membrane</keyword>
<dbReference type="Gene3D" id="3.30.479.30">
    <property type="entry name" value="Band 7 domain"/>
    <property type="match status" value="1"/>
</dbReference>
<dbReference type="PANTHER" id="PTHR43327">
    <property type="entry name" value="STOMATIN-LIKE PROTEIN 2, MITOCHONDRIAL"/>
    <property type="match status" value="1"/>
</dbReference>
<proteinExistence type="inferred from homology"/>
<comment type="subcellular location">
    <subcellularLocation>
        <location evidence="1">Membrane</location>
        <topology evidence="1">Single-pass membrane protein</topology>
    </subcellularLocation>
</comment>
<evidence type="ECO:0000256" key="3">
    <source>
        <dbReference type="ARBA" id="ARBA00022692"/>
    </source>
</evidence>
<keyword evidence="8" id="KW-1185">Reference proteome</keyword>
<protein>
    <submittedName>
        <fullName evidence="7">Regulator of protease activity HflC, stomatin/prohibitin superfamily</fullName>
    </submittedName>
</protein>
<keyword evidence="7" id="KW-0378">Hydrolase</keyword>
<evidence type="ECO:0000256" key="1">
    <source>
        <dbReference type="ARBA" id="ARBA00004167"/>
    </source>
</evidence>
<dbReference type="InterPro" id="IPR036013">
    <property type="entry name" value="Band_7/SPFH_dom_sf"/>
</dbReference>
<evidence type="ECO:0000256" key="2">
    <source>
        <dbReference type="ARBA" id="ARBA00008164"/>
    </source>
</evidence>
<sequence>METLISMLVLVLCVGLILLALLGSMIRIVPEYQRLVVFRLGKVIGAKGPGLVILIPIVDRAITVDLREQFREIPQQTSITKDNAPIGIDFLIYWRVVDPVQSVVQVRDFVSAAVGIATTTLRAVIGDILLDDVLAKREYINQALRVKLDEVTERWGVKVTAVEIREIQPPRDVLEAMTRQMSAERNRRALVTEADGKREAAVKVAEGEKQAAILKAEGEKEAAILRAQGEREAQILRAEGFALALERIFSVARTLDANTMTLQYLEALKALGASPATKFVFPMEFTRLVAPLSNLVGDAGARASGEGAAPGGASG</sequence>
<keyword evidence="4" id="KW-1133">Transmembrane helix</keyword>
<dbReference type="Proteomes" id="UP000197025">
    <property type="component" value="Unassembled WGS sequence"/>
</dbReference>
<dbReference type="GO" id="GO:0006508">
    <property type="term" value="P:proteolysis"/>
    <property type="evidence" value="ECO:0007669"/>
    <property type="project" value="UniProtKB-KW"/>
</dbReference>